<evidence type="ECO:0000256" key="4">
    <source>
        <dbReference type="ARBA" id="ARBA00022777"/>
    </source>
</evidence>
<evidence type="ECO:0000256" key="5">
    <source>
        <dbReference type="ARBA" id="ARBA00022840"/>
    </source>
</evidence>
<sequence>MTTKGTKKVASREHSFSPAPPFCLCSPPPTLLNEETTRNNNNRTYPRKSLTEKAHRRRRFPSRPCGLHCPPTDEEIGRKMSSPPMPVFIAPAASLSKAPTDLTASYTTASTMSTTGTFGANMFSSDGDLSTVSSTISFAVSSSPLQVRRPQPQHRYDVANSITGSFSDIFRRYSIDYSRVLGTGAGSTVYKCENLVTGEHYAVKTVVKGHRLGAKQKDLRREVSLLRDMWEEAREEGEWHAGRCGGVIELVDLYEDAFNLHIVTELCRGGTLFDRMDDRVDEHRRLSSEGISAPRCLSEDEASTVLRQVLSALVFLHSRDICHRDVKPENILFLHPEGTKGPDGKDVGLTVRLIDLGLARYHHASSLEPRMSTVVGTCTYIAPEVLRKRYDLRCDYWSLGVVSYAMLCGYPPFVGDTNQEVCEAVLSGHFRFGPRHWRKASKEAKGFITGLLKVNVKSRIWGEEAMEHPFIAGGTADEGGGREYGVPSRRRAYAVPSPNSLYGGTSPVSLSLVWTVEKEVWKRPKKIVRPGICRAL</sequence>
<feature type="region of interest" description="Disordered" evidence="7">
    <location>
        <begin position="50"/>
        <end position="73"/>
    </location>
</feature>
<feature type="binding site" evidence="6">
    <location>
        <position position="208"/>
    </location>
    <ligand>
        <name>ATP</name>
        <dbReference type="ChEBI" id="CHEBI:30616"/>
    </ligand>
</feature>
<keyword evidence="1" id="KW-0723">Serine/threonine-protein kinase</keyword>
<dbReference type="InterPro" id="IPR008271">
    <property type="entry name" value="Ser/Thr_kinase_AS"/>
</dbReference>
<keyword evidence="10" id="KW-1185">Reference proteome</keyword>
<evidence type="ECO:0000256" key="6">
    <source>
        <dbReference type="PROSITE-ProRule" id="PRU10141"/>
    </source>
</evidence>
<protein>
    <recommendedName>
        <fullName evidence="8">Protein kinase domain-containing protein</fullName>
    </recommendedName>
</protein>
<reference evidence="9 10" key="1">
    <citation type="journal article" date="2012" name="Genome Biol.">
        <title>Genome and low-iron response of an oceanic diatom adapted to chronic iron limitation.</title>
        <authorList>
            <person name="Lommer M."/>
            <person name="Specht M."/>
            <person name="Roy A.S."/>
            <person name="Kraemer L."/>
            <person name="Andreson R."/>
            <person name="Gutowska M.A."/>
            <person name="Wolf J."/>
            <person name="Bergner S.V."/>
            <person name="Schilhabel M.B."/>
            <person name="Klostermeier U.C."/>
            <person name="Beiko R.G."/>
            <person name="Rosenstiel P."/>
            <person name="Hippler M."/>
            <person name="Laroche J."/>
        </authorList>
    </citation>
    <scope>NUCLEOTIDE SEQUENCE [LARGE SCALE GENOMIC DNA]</scope>
    <source>
        <strain evidence="9 10">CCMP1005</strain>
    </source>
</reference>
<evidence type="ECO:0000256" key="2">
    <source>
        <dbReference type="ARBA" id="ARBA00022679"/>
    </source>
</evidence>
<dbReference type="Gene3D" id="1.10.510.10">
    <property type="entry name" value="Transferase(Phosphotransferase) domain 1"/>
    <property type="match status" value="1"/>
</dbReference>
<keyword evidence="4" id="KW-0418">Kinase</keyword>
<dbReference type="Pfam" id="PF00069">
    <property type="entry name" value="Pkinase"/>
    <property type="match status" value="1"/>
</dbReference>
<keyword evidence="2" id="KW-0808">Transferase</keyword>
<name>K0SXN9_THAOC</name>
<dbReference type="SMART" id="SM00220">
    <property type="entry name" value="S_TKc"/>
    <property type="match status" value="1"/>
</dbReference>
<dbReference type="CDD" id="cd05117">
    <property type="entry name" value="STKc_CAMK"/>
    <property type="match status" value="1"/>
</dbReference>
<dbReference type="PROSITE" id="PS00108">
    <property type="entry name" value="PROTEIN_KINASE_ST"/>
    <property type="match status" value="1"/>
</dbReference>
<dbReference type="Proteomes" id="UP000266841">
    <property type="component" value="Unassembled WGS sequence"/>
</dbReference>
<dbReference type="PANTHER" id="PTHR24349">
    <property type="entry name" value="SERINE/THREONINE-PROTEIN KINASE"/>
    <property type="match status" value="1"/>
</dbReference>
<dbReference type="EMBL" id="AGNL01009718">
    <property type="protein sequence ID" value="EJK69689.1"/>
    <property type="molecule type" value="Genomic_DNA"/>
</dbReference>
<dbReference type="InterPro" id="IPR050205">
    <property type="entry name" value="CDPK_Ser/Thr_kinases"/>
</dbReference>
<gene>
    <name evidence="9" type="ORF">THAOC_09027</name>
</gene>
<dbReference type="PROSITE" id="PS00107">
    <property type="entry name" value="PROTEIN_KINASE_ATP"/>
    <property type="match status" value="1"/>
</dbReference>
<evidence type="ECO:0000256" key="3">
    <source>
        <dbReference type="ARBA" id="ARBA00022741"/>
    </source>
</evidence>
<dbReference type="InterPro" id="IPR011009">
    <property type="entry name" value="Kinase-like_dom_sf"/>
</dbReference>
<dbReference type="SUPFAM" id="SSF56112">
    <property type="entry name" value="Protein kinase-like (PK-like)"/>
    <property type="match status" value="1"/>
</dbReference>
<keyword evidence="5 6" id="KW-0067">ATP-binding</keyword>
<dbReference type="AlphaFoldDB" id="K0SXN9"/>
<dbReference type="InterPro" id="IPR017441">
    <property type="entry name" value="Protein_kinase_ATP_BS"/>
</dbReference>
<proteinExistence type="predicted"/>
<evidence type="ECO:0000313" key="9">
    <source>
        <dbReference type="EMBL" id="EJK69689.1"/>
    </source>
</evidence>
<dbReference type="PROSITE" id="PS50011">
    <property type="entry name" value="PROTEIN_KINASE_DOM"/>
    <property type="match status" value="1"/>
</dbReference>
<evidence type="ECO:0000313" key="10">
    <source>
        <dbReference type="Proteomes" id="UP000266841"/>
    </source>
</evidence>
<evidence type="ECO:0000256" key="7">
    <source>
        <dbReference type="SAM" id="MobiDB-lite"/>
    </source>
</evidence>
<dbReference type="eggNOG" id="KOG0032">
    <property type="taxonomic scope" value="Eukaryota"/>
</dbReference>
<evidence type="ECO:0000259" key="8">
    <source>
        <dbReference type="PROSITE" id="PS50011"/>
    </source>
</evidence>
<accession>K0SXN9</accession>
<dbReference type="OMA" id="GEWHAGR"/>
<organism evidence="9 10">
    <name type="scientific">Thalassiosira oceanica</name>
    <name type="common">Marine diatom</name>
    <dbReference type="NCBI Taxonomy" id="159749"/>
    <lineage>
        <taxon>Eukaryota</taxon>
        <taxon>Sar</taxon>
        <taxon>Stramenopiles</taxon>
        <taxon>Ochrophyta</taxon>
        <taxon>Bacillariophyta</taxon>
        <taxon>Coscinodiscophyceae</taxon>
        <taxon>Thalassiosirophycidae</taxon>
        <taxon>Thalassiosirales</taxon>
        <taxon>Thalassiosiraceae</taxon>
        <taxon>Thalassiosira</taxon>
    </lineage>
</organism>
<dbReference type="OrthoDB" id="1738954at2759"/>
<dbReference type="InterPro" id="IPR000719">
    <property type="entry name" value="Prot_kinase_dom"/>
</dbReference>
<evidence type="ECO:0000256" key="1">
    <source>
        <dbReference type="ARBA" id="ARBA00022527"/>
    </source>
</evidence>
<dbReference type="GO" id="GO:0004674">
    <property type="term" value="F:protein serine/threonine kinase activity"/>
    <property type="evidence" value="ECO:0007669"/>
    <property type="project" value="UniProtKB-KW"/>
</dbReference>
<keyword evidence="3 6" id="KW-0547">Nucleotide-binding</keyword>
<feature type="domain" description="Protein kinase" evidence="8">
    <location>
        <begin position="175"/>
        <end position="471"/>
    </location>
</feature>
<dbReference type="GO" id="GO:0005524">
    <property type="term" value="F:ATP binding"/>
    <property type="evidence" value="ECO:0007669"/>
    <property type="project" value="UniProtKB-UniRule"/>
</dbReference>
<comment type="caution">
    <text evidence="9">The sequence shown here is derived from an EMBL/GenBank/DDBJ whole genome shotgun (WGS) entry which is preliminary data.</text>
</comment>